<keyword evidence="1" id="KW-1133">Transmembrane helix</keyword>
<dbReference type="GeneID" id="111299829"/>
<dbReference type="OrthoDB" id="1653570at2759"/>
<accession>A0A6P5ZEU8</accession>
<dbReference type="RefSeq" id="XP_022751030.1">
    <property type="nucleotide sequence ID" value="XM_022895295.1"/>
</dbReference>
<dbReference type="PANTHER" id="PTHR35771:SF3">
    <property type="entry name" value="TRANSMEMBRANE PROTEIN"/>
    <property type="match status" value="1"/>
</dbReference>
<dbReference type="AlphaFoldDB" id="A0A6P5ZEU8"/>
<dbReference type="PANTHER" id="PTHR35771">
    <property type="entry name" value="TRANSMEMBRANE PROTEIN-RELATED"/>
    <property type="match status" value="1"/>
</dbReference>
<keyword evidence="2" id="KW-1185">Reference proteome</keyword>
<feature type="transmembrane region" description="Helical" evidence="1">
    <location>
        <begin position="17"/>
        <end position="41"/>
    </location>
</feature>
<dbReference type="KEGG" id="dzi:111299829"/>
<evidence type="ECO:0000313" key="2">
    <source>
        <dbReference type="Proteomes" id="UP000515121"/>
    </source>
</evidence>
<proteinExistence type="predicted"/>
<evidence type="ECO:0000313" key="3">
    <source>
        <dbReference type="RefSeq" id="XP_022751030.1"/>
    </source>
</evidence>
<sequence length="160" mass="18037">MFDFGDELTIESYRIPWLIWIQILVMFLLMLLLYGFSLFALDLPDSASASVCSESHLDKTPVFKHNTRLVSTCFQASQNSCFKHNTRLVSTCFQVSQVGENQSIKGEIAIGTSRSIVRGGEDSVEKERCSSKEANQNCYHPCHYLRLAKLAFLKCLGLDS</sequence>
<organism evidence="2 3">
    <name type="scientific">Durio zibethinus</name>
    <name type="common">Durian</name>
    <dbReference type="NCBI Taxonomy" id="66656"/>
    <lineage>
        <taxon>Eukaryota</taxon>
        <taxon>Viridiplantae</taxon>
        <taxon>Streptophyta</taxon>
        <taxon>Embryophyta</taxon>
        <taxon>Tracheophyta</taxon>
        <taxon>Spermatophyta</taxon>
        <taxon>Magnoliopsida</taxon>
        <taxon>eudicotyledons</taxon>
        <taxon>Gunneridae</taxon>
        <taxon>Pentapetalae</taxon>
        <taxon>rosids</taxon>
        <taxon>malvids</taxon>
        <taxon>Malvales</taxon>
        <taxon>Malvaceae</taxon>
        <taxon>Helicteroideae</taxon>
        <taxon>Durio</taxon>
    </lineage>
</organism>
<protein>
    <submittedName>
        <fullName evidence="3">Uncharacterized protein LOC111299829 isoform X1</fullName>
    </submittedName>
</protein>
<reference evidence="3" key="1">
    <citation type="submission" date="2025-08" db="UniProtKB">
        <authorList>
            <consortium name="RefSeq"/>
        </authorList>
    </citation>
    <scope>IDENTIFICATION</scope>
    <source>
        <tissue evidence="3">Fruit stalk</tissue>
    </source>
</reference>
<gene>
    <name evidence="3" type="primary">LOC111299829</name>
</gene>
<dbReference type="Proteomes" id="UP000515121">
    <property type="component" value="Unplaced"/>
</dbReference>
<keyword evidence="1" id="KW-0812">Transmembrane</keyword>
<evidence type="ECO:0000256" key="1">
    <source>
        <dbReference type="SAM" id="Phobius"/>
    </source>
</evidence>
<keyword evidence="1" id="KW-0472">Membrane</keyword>
<name>A0A6P5ZEU8_DURZI</name>